<dbReference type="Gene3D" id="2.40.50.100">
    <property type="match status" value="1"/>
</dbReference>
<dbReference type="EMBL" id="PFXF01000023">
    <property type="protein sequence ID" value="PJA32730.1"/>
    <property type="molecule type" value="Genomic_DNA"/>
</dbReference>
<dbReference type="Proteomes" id="UP000230758">
    <property type="component" value="Unassembled WGS sequence"/>
</dbReference>
<dbReference type="InterPro" id="IPR006143">
    <property type="entry name" value="RND_pump_MFP"/>
</dbReference>
<evidence type="ECO:0000313" key="8">
    <source>
        <dbReference type="Proteomes" id="UP000230758"/>
    </source>
</evidence>
<gene>
    <name evidence="7" type="ORF">CO185_01910</name>
</gene>
<comment type="caution">
    <text evidence="7">The sequence shown here is derived from an EMBL/GenBank/DDBJ whole genome shotgun (WGS) entry which is preliminary data.</text>
</comment>
<dbReference type="GO" id="GO:0030313">
    <property type="term" value="C:cell envelope"/>
    <property type="evidence" value="ECO:0007669"/>
    <property type="project" value="UniProtKB-SubCell"/>
</dbReference>
<dbReference type="InterPro" id="IPR058792">
    <property type="entry name" value="Beta-barrel_RND_2"/>
</dbReference>
<dbReference type="Pfam" id="PF25954">
    <property type="entry name" value="Beta-barrel_RND_2"/>
    <property type="match status" value="1"/>
</dbReference>
<dbReference type="InterPro" id="IPR058647">
    <property type="entry name" value="BSH_CzcB-like"/>
</dbReference>
<keyword evidence="4" id="KW-0472">Membrane</keyword>
<dbReference type="InterPro" id="IPR050465">
    <property type="entry name" value="UPF0194_transport"/>
</dbReference>
<keyword evidence="3" id="KW-0175">Coiled coil</keyword>
<evidence type="ECO:0000256" key="3">
    <source>
        <dbReference type="ARBA" id="ARBA00023054"/>
    </source>
</evidence>
<sequence length="485" mass="52912">MLEFIKERKGFIILVATVLVVIVIVIAKINSNGEVETVSPVSGDLVRIVKISGKVTPQESADLSFETSGTVVSISKEVGQTVRRGDLLVRIDASNISADILKAEAELSLAQANLDKLEGAGVYEAQIENAKRGIAQTIVDSYTTADDAVYNKTDQLFRNPRSGKPEISYAFKGYEDLRDDINLGRVSMEEILNDWETLVTGLTLSTYTDNHLTKSREYLSLVSSYISNVARAVNLFEANDNMSQATLDGYKSDVLSARDNLNSASQNLITAEDKLKNLLLDVPVQVARVEAARATLLNSKSQLSKTYLTSPINGIVSRQDAKVGQVVSSAVSIVSVISRELEVEAYIPEVLISGVAVGNPATITLDAYSEKDTFEARVRSIDPAETIRDGVSTYKVKLAFSIPDNRIRSGMTANINIETFRKNGLVLIPERTVIREGDETFIYILSGDNKEKTPITIGEKDSTGNVELVTELPLDSKLIINPTQN</sequence>
<name>A0A2M7WRV5_9BACT</name>
<dbReference type="GO" id="GO:0022857">
    <property type="term" value="F:transmembrane transporter activity"/>
    <property type="evidence" value="ECO:0007669"/>
    <property type="project" value="InterPro"/>
</dbReference>
<comment type="subcellular location">
    <subcellularLocation>
        <location evidence="1">Cell envelope</location>
    </subcellularLocation>
</comment>
<keyword evidence="4" id="KW-1133">Transmembrane helix</keyword>
<keyword evidence="4" id="KW-0812">Transmembrane</keyword>
<evidence type="ECO:0000313" key="7">
    <source>
        <dbReference type="EMBL" id="PJA32730.1"/>
    </source>
</evidence>
<feature type="domain" description="CusB-like beta-barrel" evidence="5">
    <location>
        <begin position="343"/>
        <end position="418"/>
    </location>
</feature>
<feature type="transmembrane region" description="Helical" evidence="4">
    <location>
        <begin position="12"/>
        <end position="29"/>
    </location>
</feature>
<proteinExistence type="inferred from homology"/>
<evidence type="ECO:0000256" key="4">
    <source>
        <dbReference type="SAM" id="Phobius"/>
    </source>
</evidence>
<evidence type="ECO:0000259" key="6">
    <source>
        <dbReference type="Pfam" id="PF25973"/>
    </source>
</evidence>
<comment type="similarity">
    <text evidence="2">Belongs to the membrane fusion protein (MFP) (TC 8.A.1) family.</text>
</comment>
<dbReference type="NCBIfam" id="TIGR01730">
    <property type="entry name" value="RND_mfp"/>
    <property type="match status" value="1"/>
</dbReference>
<evidence type="ECO:0000256" key="1">
    <source>
        <dbReference type="ARBA" id="ARBA00004196"/>
    </source>
</evidence>
<dbReference type="Gene3D" id="1.10.287.470">
    <property type="entry name" value="Helix hairpin bin"/>
    <property type="match status" value="1"/>
</dbReference>
<dbReference type="Gene3D" id="2.40.30.170">
    <property type="match status" value="1"/>
</dbReference>
<dbReference type="Pfam" id="PF25973">
    <property type="entry name" value="BSH_CzcB"/>
    <property type="match status" value="1"/>
</dbReference>
<evidence type="ECO:0000259" key="5">
    <source>
        <dbReference type="Pfam" id="PF25954"/>
    </source>
</evidence>
<dbReference type="PANTHER" id="PTHR32347:SF23">
    <property type="entry name" value="BLL5650 PROTEIN"/>
    <property type="match status" value="1"/>
</dbReference>
<reference evidence="8" key="1">
    <citation type="submission" date="2017-09" db="EMBL/GenBank/DDBJ databases">
        <title>Depth-based differentiation of microbial function through sediment-hosted aquifers and enrichment of novel symbionts in the deep terrestrial subsurface.</title>
        <authorList>
            <person name="Probst A.J."/>
            <person name="Ladd B."/>
            <person name="Jarett J.K."/>
            <person name="Geller-Mcgrath D.E."/>
            <person name="Sieber C.M.K."/>
            <person name="Emerson J.B."/>
            <person name="Anantharaman K."/>
            <person name="Thomas B.C."/>
            <person name="Malmstrom R."/>
            <person name="Stieglmeier M."/>
            <person name="Klingl A."/>
            <person name="Woyke T."/>
            <person name="Ryan C.M."/>
            <person name="Banfield J.F."/>
        </authorList>
    </citation>
    <scope>NUCLEOTIDE SEQUENCE [LARGE SCALE GENOMIC DNA]</scope>
</reference>
<protein>
    <submittedName>
        <fullName evidence="7">Uncharacterized protein</fullName>
    </submittedName>
</protein>
<accession>A0A2M7WRV5</accession>
<dbReference type="SUPFAM" id="SSF111369">
    <property type="entry name" value="HlyD-like secretion proteins"/>
    <property type="match status" value="2"/>
</dbReference>
<evidence type="ECO:0000256" key="2">
    <source>
        <dbReference type="ARBA" id="ARBA00009477"/>
    </source>
</evidence>
<dbReference type="PANTHER" id="PTHR32347">
    <property type="entry name" value="EFFLUX SYSTEM COMPONENT YKNX-RELATED"/>
    <property type="match status" value="1"/>
</dbReference>
<dbReference type="GO" id="GO:0016020">
    <property type="term" value="C:membrane"/>
    <property type="evidence" value="ECO:0007669"/>
    <property type="project" value="InterPro"/>
</dbReference>
<organism evidence="7 8">
    <name type="scientific">Candidatus Zambryskibacteria bacterium CG_4_9_14_3_um_filter_42_15</name>
    <dbReference type="NCBI Taxonomy" id="1975112"/>
    <lineage>
        <taxon>Bacteria</taxon>
        <taxon>Candidatus Zambryskiibacteriota</taxon>
    </lineage>
</organism>
<dbReference type="AlphaFoldDB" id="A0A2M7WRV5"/>
<feature type="domain" description="CzcB-like barrel-sandwich hybrid" evidence="6">
    <location>
        <begin position="65"/>
        <end position="336"/>
    </location>
</feature>